<dbReference type="Pfam" id="PF04101">
    <property type="entry name" value="Glyco_tran_28_C"/>
    <property type="match status" value="1"/>
</dbReference>
<dbReference type="PANTHER" id="PTHR43025:SF3">
    <property type="entry name" value="MONOGALACTOSYLDIACYLGLYCEROL SYNTHASE 1, CHLOROPLASTIC"/>
    <property type="match status" value="1"/>
</dbReference>
<organism evidence="2 3">
    <name type="scientific">Pseudodonghicola flavimaris</name>
    <dbReference type="NCBI Taxonomy" id="3050036"/>
    <lineage>
        <taxon>Bacteria</taxon>
        <taxon>Pseudomonadati</taxon>
        <taxon>Pseudomonadota</taxon>
        <taxon>Alphaproteobacteria</taxon>
        <taxon>Rhodobacterales</taxon>
        <taxon>Paracoccaceae</taxon>
        <taxon>Pseudodonghicola</taxon>
    </lineage>
</organism>
<protein>
    <submittedName>
        <fullName evidence="2">Glycosyltransferase</fullName>
    </submittedName>
</protein>
<keyword evidence="3" id="KW-1185">Reference proteome</keyword>
<dbReference type="PANTHER" id="PTHR43025">
    <property type="entry name" value="MONOGALACTOSYLDIACYLGLYCEROL SYNTHASE"/>
    <property type="match status" value="1"/>
</dbReference>
<dbReference type="EMBL" id="JASNJD010000004">
    <property type="protein sequence ID" value="MDK3017292.1"/>
    <property type="molecule type" value="Genomic_DNA"/>
</dbReference>
<sequence>MTTPLHVAVIYTDAGGGHRASAHALRSTLEATGRYRVTLINPYKTVIPHLDIFAWFGRRSGEDVYNEVILRRGRTRLACWAFYAGLKLNYVLFEAPATRLLARRFEEIAPDIAVSVMPLSNRVLLNALARYRAGLRTGPAPEGAVLITDWRELARGVWFPNRDDYHAICGTEEARADARRQRRLAPRVHAMGGLLVRPEFAAAAARPAERGALGLDPDRPVVTVLYGAQGSERMVDLARQMARVPQQAQVVFLCGRNAALAAEIDALDLPYPAHVLGFTDRVPHYLSVSDVFIGKPGPGSVSEALALGVPVLLDRSLALPQEAAVLRHVLDKGLGQAFSTLEEFETLYTGALAVAAGERPARRSNTSCSDIVTILDRIAAGRKPVAARHRPISPVPEMRPD</sequence>
<evidence type="ECO:0000313" key="2">
    <source>
        <dbReference type="EMBL" id="MDK3017292.1"/>
    </source>
</evidence>
<dbReference type="Proteomes" id="UP001243757">
    <property type="component" value="Unassembled WGS sequence"/>
</dbReference>
<evidence type="ECO:0000313" key="3">
    <source>
        <dbReference type="Proteomes" id="UP001243757"/>
    </source>
</evidence>
<dbReference type="Gene3D" id="3.40.50.2000">
    <property type="entry name" value="Glycogen Phosphorylase B"/>
    <property type="match status" value="1"/>
</dbReference>
<dbReference type="RefSeq" id="WP_284480112.1">
    <property type="nucleotide sequence ID" value="NZ_JASNJD010000004.1"/>
</dbReference>
<dbReference type="InterPro" id="IPR050519">
    <property type="entry name" value="Glycosyltransf_28_UgtP"/>
</dbReference>
<accession>A0ABT7EY68</accession>
<dbReference type="InterPro" id="IPR007235">
    <property type="entry name" value="Glyco_trans_28_C"/>
</dbReference>
<feature type="domain" description="Glycosyl transferase family 28 C-terminal" evidence="1">
    <location>
        <begin position="221"/>
        <end position="312"/>
    </location>
</feature>
<reference evidence="2 3" key="1">
    <citation type="submission" date="2023-05" db="EMBL/GenBank/DDBJ databases">
        <title>Pseudodonghicola sp. nov.</title>
        <authorList>
            <person name="Huang J."/>
        </authorList>
    </citation>
    <scope>NUCLEOTIDE SEQUENCE [LARGE SCALE GENOMIC DNA]</scope>
    <source>
        <strain evidence="2 3">IC7</strain>
    </source>
</reference>
<comment type="caution">
    <text evidence="2">The sequence shown here is derived from an EMBL/GenBank/DDBJ whole genome shotgun (WGS) entry which is preliminary data.</text>
</comment>
<proteinExistence type="predicted"/>
<dbReference type="SUPFAM" id="SSF53756">
    <property type="entry name" value="UDP-Glycosyltransferase/glycogen phosphorylase"/>
    <property type="match status" value="1"/>
</dbReference>
<gene>
    <name evidence="2" type="ORF">QO033_06360</name>
</gene>
<evidence type="ECO:0000259" key="1">
    <source>
        <dbReference type="Pfam" id="PF04101"/>
    </source>
</evidence>
<name>A0ABT7EY68_9RHOB</name>